<dbReference type="Proteomes" id="UP000184699">
    <property type="component" value="Unassembled WGS sequence"/>
</dbReference>
<dbReference type="EMBL" id="FSRJ01000002">
    <property type="protein sequence ID" value="SIN90827.1"/>
    <property type="molecule type" value="Genomic_DNA"/>
</dbReference>
<feature type="transmembrane region" description="Helical" evidence="2">
    <location>
        <begin position="12"/>
        <end position="32"/>
    </location>
</feature>
<reference evidence="4" key="1">
    <citation type="submission" date="2016-11" db="EMBL/GenBank/DDBJ databases">
        <authorList>
            <person name="Varghese N."/>
            <person name="Submissions S."/>
        </authorList>
    </citation>
    <scope>NUCLEOTIDE SEQUENCE [LARGE SCALE GENOMIC DNA]</scope>
    <source>
        <strain evidence="4">DSM 8595</strain>
    </source>
</reference>
<keyword evidence="2" id="KW-1133">Transmembrane helix</keyword>
<sequence length="271" mass="28349">MTDFLRAMGRRWYVLIVGLIATAGLGYAAVAMTPPEYTARGLVLLLPSQDVVGKGGNPFLAMGDLGLPASILAAYFQSSSVQAQVAELSPEAKYSVAIEASTRGPLMSIDVTDVTADGALTTLDYLAGAIPSNLERLQQEVGAPSASTVTSMPLTMDSEATEHTDGTIRMMIVAVAVGLLGTVTLTFTIDRLILRRAQRRRDDALQSADAADVTEGDEGADAAAGAEGAEPADGTEVVDGDDVVEDQPSVVVREPDADLVLQVPENLEQSR</sequence>
<feature type="transmembrane region" description="Helical" evidence="2">
    <location>
        <begin position="168"/>
        <end position="189"/>
    </location>
</feature>
<evidence type="ECO:0000256" key="1">
    <source>
        <dbReference type="SAM" id="MobiDB-lite"/>
    </source>
</evidence>
<gene>
    <name evidence="3" type="ORF">SAMN05443544_1785</name>
</gene>
<proteinExistence type="predicted"/>
<keyword evidence="4" id="KW-1185">Reference proteome</keyword>
<keyword evidence="2" id="KW-0472">Membrane</keyword>
<accession>A0A1N6F6D7</accession>
<feature type="compositionally biased region" description="Low complexity" evidence="1">
    <location>
        <begin position="221"/>
        <end position="235"/>
    </location>
</feature>
<organism evidence="3 4">
    <name type="scientific">Agromyces cerinus subsp. cerinus</name>
    <dbReference type="NCBI Taxonomy" id="232089"/>
    <lineage>
        <taxon>Bacteria</taxon>
        <taxon>Bacillati</taxon>
        <taxon>Actinomycetota</taxon>
        <taxon>Actinomycetes</taxon>
        <taxon>Micrococcales</taxon>
        <taxon>Microbacteriaceae</taxon>
        <taxon>Agromyces</taxon>
    </lineage>
</organism>
<evidence type="ECO:0000313" key="3">
    <source>
        <dbReference type="EMBL" id="SIN90827.1"/>
    </source>
</evidence>
<dbReference type="AlphaFoldDB" id="A0A1N6F6D7"/>
<protein>
    <recommendedName>
        <fullName evidence="5">Capsular polysaccharide biosynthesis protein</fullName>
    </recommendedName>
</protein>
<keyword evidence="2" id="KW-0812">Transmembrane</keyword>
<feature type="compositionally biased region" description="Acidic residues" evidence="1">
    <location>
        <begin position="236"/>
        <end position="245"/>
    </location>
</feature>
<dbReference type="STRING" id="232089.SAMN05443544_1785"/>
<evidence type="ECO:0008006" key="5">
    <source>
        <dbReference type="Google" id="ProtNLM"/>
    </source>
</evidence>
<evidence type="ECO:0000256" key="2">
    <source>
        <dbReference type="SAM" id="Phobius"/>
    </source>
</evidence>
<feature type="region of interest" description="Disordered" evidence="1">
    <location>
        <begin position="204"/>
        <end position="271"/>
    </location>
</feature>
<evidence type="ECO:0000313" key="4">
    <source>
        <dbReference type="Proteomes" id="UP000184699"/>
    </source>
</evidence>
<name>A0A1N6F6D7_9MICO</name>